<dbReference type="Proteomes" id="UP001410394">
    <property type="component" value="Unassembled WGS sequence"/>
</dbReference>
<evidence type="ECO:0000313" key="2">
    <source>
        <dbReference type="EMBL" id="MEN3070403.1"/>
    </source>
</evidence>
<accession>A0ABU9Z3S4</accession>
<protein>
    <submittedName>
        <fullName evidence="2">SlyX family protein</fullName>
    </submittedName>
</protein>
<reference evidence="2 3" key="1">
    <citation type="journal article" date="2018" name="Int. J. Syst. Evol. Microbiol.">
        <title>Uliginosibacterium sediminicola sp. nov., isolated from freshwater sediment.</title>
        <authorList>
            <person name="Hwang W.M."/>
            <person name="Kim S.M."/>
            <person name="Kang K."/>
            <person name="Ahn T.Y."/>
        </authorList>
    </citation>
    <scope>NUCLEOTIDE SEQUENCE [LARGE SCALE GENOMIC DNA]</scope>
    <source>
        <strain evidence="2 3">M1-21</strain>
    </source>
</reference>
<evidence type="ECO:0000256" key="1">
    <source>
        <dbReference type="SAM" id="MobiDB-lite"/>
    </source>
</evidence>
<gene>
    <name evidence="2" type="ORF">ABDB84_18100</name>
</gene>
<comment type="caution">
    <text evidence="2">The sequence shown here is derived from an EMBL/GenBank/DDBJ whole genome shotgun (WGS) entry which is preliminary data.</text>
</comment>
<dbReference type="PANTHER" id="PTHR36508">
    <property type="entry name" value="PROTEIN SLYX"/>
    <property type="match status" value="1"/>
</dbReference>
<dbReference type="EMBL" id="JBDIVE010000013">
    <property type="protein sequence ID" value="MEN3070403.1"/>
    <property type="molecule type" value="Genomic_DNA"/>
</dbReference>
<dbReference type="PANTHER" id="PTHR36508:SF1">
    <property type="entry name" value="PROTEIN SLYX"/>
    <property type="match status" value="1"/>
</dbReference>
<dbReference type="RefSeq" id="WP_345921182.1">
    <property type="nucleotide sequence ID" value="NZ_JBDIVE010000013.1"/>
</dbReference>
<dbReference type="Gene3D" id="1.20.5.300">
    <property type="match status" value="1"/>
</dbReference>
<dbReference type="NCBIfam" id="NF003316">
    <property type="entry name" value="PRK04325.1"/>
    <property type="match status" value="1"/>
</dbReference>
<proteinExistence type="predicted"/>
<evidence type="ECO:0000313" key="3">
    <source>
        <dbReference type="Proteomes" id="UP001410394"/>
    </source>
</evidence>
<dbReference type="Pfam" id="PF04102">
    <property type="entry name" value="SlyX"/>
    <property type="match status" value="1"/>
</dbReference>
<sequence>MEQRLISIESKLAFAEDMLETLNTTVFRQQEQIDRLQQQIRVLYEQLQSASAGSAERRDLREDIPPHY</sequence>
<feature type="compositionally biased region" description="Basic and acidic residues" evidence="1">
    <location>
        <begin position="55"/>
        <end position="68"/>
    </location>
</feature>
<organism evidence="2 3">
    <name type="scientific">Uliginosibacterium sediminicola</name>
    <dbReference type="NCBI Taxonomy" id="2024550"/>
    <lineage>
        <taxon>Bacteria</taxon>
        <taxon>Pseudomonadati</taxon>
        <taxon>Pseudomonadota</taxon>
        <taxon>Betaproteobacteria</taxon>
        <taxon>Rhodocyclales</taxon>
        <taxon>Zoogloeaceae</taxon>
        <taxon>Uliginosibacterium</taxon>
    </lineage>
</organism>
<dbReference type="InterPro" id="IPR007236">
    <property type="entry name" value="SlyX"/>
</dbReference>
<feature type="region of interest" description="Disordered" evidence="1">
    <location>
        <begin position="49"/>
        <end position="68"/>
    </location>
</feature>
<keyword evidence="3" id="KW-1185">Reference proteome</keyword>
<name>A0ABU9Z3S4_9RHOO</name>